<protein>
    <submittedName>
        <fullName evidence="1">Uncharacterized protein</fullName>
    </submittedName>
</protein>
<dbReference type="RefSeq" id="WP_256531548.1">
    <property type="nucleotide sequence ID" value="NZ_CP101824.1"/>
</dbReference>
<proteinExistence type="predicted"/>
<reference evidence="1 2" key="1">
    <citation type="journal article" date="2019" name="Int. J. Syst. Evol. Microbiol.">
        <title>The Global Catalogue of Microorganisms (GCM) 10K type strain sequencing project: providing services to taxonomists for standard genome sequencing and annotation.</title>
        <authorList>
            <consortium name="The Broad Institute Genomics Platform"/>
            <consortium name="The Broad Institute Genome Sequencing Center for Infectious Disease"/>
            <person name="Wu L."/>
            <person name="Ma J."/>
        </authorList>
    </citation>
    <scope>NUCLEOTIDE SEQUENCE [LARGE SCALE GENOMIC DNA]</scope>
    <source>
        <strain evidence="1 2">IBRC-M 10256</strain>
    </source>
</reference>
<dbReference type="GeneID" id="73904296"/>
<accession>A0ABD5NSS0</accession>
<sequence length="40" mass="4420">MSRTTKVILALVAVVALWKLYSTVSPSPIEYEPEPETQTA</sequence>
<organism evidence="1 2">
    <name type="scientific">Halovivax cerinus</name>
    <dbReference type="NCBI Taxonomy" id="1487865"/>
    <lineage>
        <taxon>Archaea</taxon>
        <taxon>Methanobacteriati</taxon>
        <taxon>Methanobacteriota</taxon>
        <taxon>Stenosarchaea group</taxon>
        <taxon>Halobacteria</taxon>
        <taxon>Halobacteriales</taxon>
        <taxon>Natrialbaceae</taxon>
        <taxon>Halovivax</taxon>
    </lineage>
</organism>
<evidence type="ECO:0000313" key="1">
    <source>
        <dbReference type="EMBL" id="MFC3959937.1"/>
    </source>
</evidence>
<keyword evidence="2" id="KW-1185">Reference proteome</keyword>
<dbReference type="AlphaFoldDB" id="A0ABD5NSS0"/>
<name>A0ABD5NSS0_9EURY</name>
<gene>
    <name evidence="1" type="ORF">ACFOUR_16370</name>
</gene>
<dbReference type="Proteomes" id="UP001595846">
    <property type="component" value="Unassembled WGS sequence"/>
</dbReference>
<dbReference type="EMBL" id="JBHSAQ010000014">
    <property type="protein sequence ID" value="MFC3959937.1"/>
    <property type="molecule type" value="Genomic_DNA"/>
</dbReference>
<evidence type="ECO:0000313" key="2">
    <source>
        <dbReference type="Proteomes" id="UP001595846"/>
    </source>
</evidence>
<comment type="caution">
    <text evidence="1">The sequence shown here is derived from an EMBL/GenBank/DDBJ whole genome shotgun (WGS) entry which is preliminary data.</text>
</comment>